<dbReference type="AlphaFoldDB" id="A0A3M7G3N1"/>
<proteinExistence type="predicted"/>
<feature type="region of interest" description="Disordered" evidence="1">
    <location>
        <begin position="98"/>
        <end position="128"/>
    </location>
</feature>
<comment type="caution">
    <text evidence="2">The sequence shown here is derived from an EMBL/GenBank/DDBJ whole genome shotgun (WGS) entry which is preliminary data.</text>
</comment>
<reference evidence="2 3" key="1">
    <citation type="journal article" date="2018" name="BMC Genomics">
        <title>Genomic evidence for intraspecific hybridization in a clonal and extremely halotolerant yeast.</title>
        <authorList>
            <person name="Gostincar C."/>
            <person name="Stajich J.E."/>
            <person name="Zupancic J."/>
            <person name="Zalar P."/>
            <person name="Gunde-Cimerman N."/>
        </authorList>
    </citation>
    <scope>NUCLEOTIDE SEQUENCE [LARGE SCALE GENOMIC DNA]</scope>
    <source>
        <strain evidence="2 3">EXF-171</strain>
    </source>
</reference>
<dbReference type="EMBL" id="QWIQ01000303">
    <property type="protein sequence ID" value="RMY95573.1"/>
    <property type="molecule type" value="Genomic_DNA"/>
</dbReference>
<dbReference type="VEuPathDB" id="FungiDB:BTJ68_10265"/>
<name>A0A3M7G3N1_HORWE</name>
<sequence>MVQSTTTLLTKTCLSIMDETTVRRVVEHRNILEGFDAQIARLDREEDDLFEKIILANNREDAQVVFDALTKVKERRQRLGKERQDEATAFGHLVSQSQLGVLPGTRSADEAKAGKRQDGPLPPFSTDVIDLSFDEDDEVPVKREASIPAGGSIPGNATSPGGRQPQRSVSGRTDSSLTGTLKGGNPATYGAEKYPPVAKTHPTLIMNPIAGDGAIELRCPYCKTNMSKDGLDFLDSIVGFSSHLTLTHKSSIPPGAKFTHKRTYGLCNYRVVSQDVVDAIQSGDPRAYVVEEVYQVFES</sequence>
<evidence type="ECO:0000256" key="1">
    <source>
        <dbReference type="SAM" id="MobiDB-lite"/>
    </source>
</evidence>
<organism evidence="2 3">
    <name type="scientific">Hortaea werneckii</name>
    <name type="common">Black yeast</name>
    <name type="synonym">Cladosporium werneckii</name>
    <dbReference type="NCBI Taxonomy" id="91943"/>
    <lineage>
        <taxon>Eukaryota</taxon>
        <taxon>Fungi</taxon>
        <taxon>Dikarya</taxon>
        <taxon>Ascomycota</taxon>
        <taxon>Pezizomycotina</taxon>
        <taxon>Dothideomycetes</taxon>
        <taxon>Dothideomycetidae</taxon>
        <taxon>Mycosphaerellales</taxon>
        <taxon>Teratosphaeriaceae</taxon>
        <taxon>Hortaea</taxon>
    </lineage>
</organism>
<gene>
    <name evidence="2" type="ORF">D0862_08730</name>
</gene>
<evidence type="ECO:0000313" key="2">
    <source>
        <dbReference type="EMBL" id="RMY95573.1"/>
    </source>
</evidence>
<feature type="compositionally biased region" description="Polar residues" evidence="1">
    <location>
        <begin position="155"/>
        <end position="179"/>
    </location>
</feature>
<accession>A0A3M7G3N1</accession>
<feature type="compositionally biased region" description="Basic and acidic residues" evidence="1">
    <location>
        <begin position="107"/>
        <end position="118"/>
    </location>
</feature>
<dbReference type="Proteomes" id="UP000281468">
    <property type="component" value="Unassembled WGS sequence"/>
</dbReference>
<protein>
    <submittedName>
        <fullName evidence="2">Uncharacterized protein</fullName>
    </submittedName>
</protein>
<evidence type="ECO:0000313" key="3">
    <source>
        <dbReference type="Proteomes" id="UP000281468"/>
    </source>
</evidence>
<feature type="region of interest" description="Disordered" evidence="1">
    <location>
        <begin position="144"/>
        <end position="195"/>
    </location>
</feature>